<dbReference type="Pfam" id="PF00501">
    <property type="entry name" value="AMP-binding"/>
    <property type="match status" value="1"/>
</dbReference>
<accession>A0ABR6WW19</accession>
<dbReference type="PANTHER" id="PTHR24096">
    <property type="entry name" value="LONG-CHAIN-FATTY-ACID--COA LIGASE"/>
    <property type="match status" value="1"/>
</dbReference>
<feature type="domain" description="AMP-dependent synthetase/ligase" evidence="1">
    <location>
        <begin position="7"/>
        <end position="343"/>
    </location>
</feature>
<organism evidence="2 3">
    <name type="scientific">Acetobacterium fimetarium</name>
    <dbReference type="NCBI Taxonomy" id="52691"/>
    <lineage>
        <taxon>Bacteria</taxon>
        <taxon>Bacillati</taxon>
        <taxon>Bacillota</taxon>
        <taxon>Clostridia</taxon>
        <taxon>Eubacteriales</taxon>
        <taxon>Eubacteriaceae</taxon>
        <taxon>Acetobacterium</taxon>
    </lineage>
</organism>
<dbReference type="SUPFAM" id="SSF56801">
    <property type="entry name" value="Acetyl-CoA synthetase-like"/>
    <property type="match status" value="1"/>
</dbReference>
<keyword evidence="3" id="KW-1185">Reference proteome</keyword>
<dbReference type="InterPro" id="IPR000873">
    <property type="entry name" value="AMP-dep_synth/lig_dom"/>
</dbReference>
<evidence type="ECO:0000313" key="2">
    <source>
        <dbReference type="EMBL" id="MBC3804834.1"/>
    </source>
</evidence>
<reference evidence="2 3" key="1">
    <citation type="journal article" date="2020" name="mSystems">
        <title>Defining Genomic and Predicted Metabolic Features of the Acetobacterium Genus.</title>
        <authorList>
            <person name="Ross D.E."/>
            <person name="Marshall C.W."/>
            <person name="Gulliver D."/>
            <person name="May H.D."/>
            <person name="Norman R.S."/>
        </authorList>
    </citation>
    <scope>NUCLEOTIDE SEQUENCE [LARGE SCALE GENOMIC DNA]</scope>
    <source>
        <strain evidence="2 3">DSM 8238</strain>
    </source>
</reference>
<gene>
    <name evidence="2" type="ORF">GH808_10365</name>
</gene>
<dbReference type="EMBL" id="WJBC01000014">
    <property type="protein sequence ID" value="MBC3804834.1"/>
    <property type="molecule type" value="Genomic_DNA"/>
</dbReference>
<dbReference type="PANTHER" id="PTHR24096:SF267">
    <property type="entry name" value="MALONATE--COA LIGASE ACSF3, MITOCHONDRIAL"/>
    <property type="match status" value="1"/>
</dbReference>
<protein>
    <submittedName>
        <fullName evidence="2">AMP-binding protein</fullName>
    </submittedName>
</protein>
<comment type="caution">
    <text evidence="2">The sequence shown here is derived from an EMBL/GenBank/DDBJ whole genome shotgun (WGS) entry which is preliminary data.</text>
</comment>
<sequence>MFFNKQDKNAFAAIQDNGECITYNQLKEASQSMSGQIPKRSLVFSLCENSIGSLVGYTSFLDNQIVPLLLDSGLDQELLAHLIEVYQPGYLWVSDQKKADLLKQHPEYHQTLEAYNYTLLKTTYEPSPLYEDLALLLTTSGSTGSPKLVRQSYKNIQSNAEAIVEYLEITDRERPITTLPMNYTYGLSIINSHLYKGATILLSNKGLMQKEFWTFFKKEEATSFGGVPYTYEMLKRLRFFRMDLPSLKTMTQAGGKLSPELHKEFAQYAQEHQKRFYVMYGQTEATARMSYLPYKDSLRKYGSMGIAIPGGKFSLIDVDEKEITEPEITGELVYQGPNVTLGYAEEREDLAKGDENNGILTTGDMAKRDKDGYYYIVGRKKRFIKIFGNRVNLDETERMLKTAFEDMECACSGVDDKMKIYITDETKKEIVKKYVSEKTGIHFSAFDVKHISEIPKNEAGKTLYIKLEETVNALID</sequence>
<dbReference type="InterPro" id="IPR020845">
    <property type="entry name" value="AMP-binding_CS"/>
</dbReference>
<dbReference type="InterPro" id="IPR042099">
    <property type="entry name" value="ANL_N_sf"/>
</dbReference>
<evidence type="ECO:0000313" key="3">
    <source>
        <dbReference type="Proteomes" id="UP000603234"/>
    </source>
</evidence>
<proteinExistence type="predicted"/>
<dbReference type="Gene3D" id="3.40.50.12780">
    <property type="entry name" value="N-terminal domain of ligase-like"/>
    <property type="match status" value="1"/>
</dbReference>
<evidence type="ECO:0000259" key="1">
    <source>
        <dbReference type="Pfam" id="PF00501"/>
    </source>
</evidence>
<dbReference type="Proteomes" id="UP000603234">
    <property type="component" value="Unassembled WGS sequence"/>
</dbReference>
<name>A0ABR6WW19_9FIRM</name>
<dbReference type="PROSITE" id="PS00455">
    <property type="entry name" value="AMP_BINDING"/>
    <property type="match status" value="1"/>
</dbReference>
<dbReference type="RefSeq" id="WP_186842718.1">
    <property type="nucleotide sequence ID" value="NZ_WJBC01000014.1"/>
</dbReference>